<keyword evidence="6" id="KW-1185">Reference proteome</keyword>
<keyword evidence="4" id="KW-0720">Serine protease</keyword>
<gene>
    <name evidence="5" type="ORF">DFJ64_2045</name>
</gene>
<evidence type="ECO:0000256" key="2">
    <source>
        <dbReference type="ARBA" id="ARBA00022670"/>
    </source>
</evidence>
<dbReference type="InterPro" id="IPR029062">
    <property type="entry name" value="Class_I_gatase-like"/>
</dbReference>
<dbReference type="OrthoDB" id="9778515at2"/>
<evidence type="ECO:0000313" key="5">
    <source>
        <dbReference type="EMBL" id="REF36631.1"/>
    </source>
</evidence>
<accession>A0A3D9VH46</accession>
<dbReference type="SUPFAM" id="SSF52317">
    <property type="entry name" value="Class I glutamine amidotransferase-like"/>
    <property type="match status" value="1"/>
</dbReference>
<keyword evidence="3" id="KW-0378">Hydrolase</keyword>
<name>A0A3D9VH46_THECX</name>
<dbReference type="GO" id="GO:0006508">
    <property type="term" value="P:proteolysis"/>
    <property type="evidence" value="ECO:0007669"/>
    <property type="project" value="UniProtKB-KW"/>
</dbReference>
<organism evidence="5 6">
    <name type="scientific">Thermasporomyces composti</name>
    <dbReference type="NCBI Taxonomy" id="696763"/>
    <lineage>
        <taxon>Bacteria</taxon>
        <taxon>Bacillati</taxon>
        <taxon>Actinomycetota</taxon>
        <taxon>Actinomycetes</taxon>
        <taxon>Propionibacteriales</taxon>
        <taxon>Nocardioidaceae</taxon>
        <taxon>Thermasporomyces</taxon>
    </lineage>
</organism>
<evidence type="ECO:0000313" key="6">
    <source>
        <dbReference type="Proteomes" id="UP000256485"/>
    </source>
</evidence>
<dbReference type="AlphaFoldDB" id="A0A3D9VH46"/>
<evidence type="ECO:0000256" key="1">
    <source>
        <dbReference type="ARBA" id="ARBA00006534"/>
    </source>
</evidence>
<comment type="caution">
    <text evidence="5">The sequence shown here is derived from an EMBL/GenBank/DDBJ whole genome shotgun (WGS) entry which is preliminary data.</text>
</comment>
<dbReference type="Proteomes" id="UP000256485">
    <property type="component" value="Unassembled WGS sequence"/>
</dbReference>
<evidence type="ECO:0000256" key="3">
    <source>
        <dbReference type="ARBA" id="ARBA00022801"/>
    </source>
</evidence>
<proteinExistence type="inferred from homology"/>
<keyword evidence="2" id="KW-0645">Protease</keyword>
<dbReference type="RefSeq" id="WP_115850239.1">
    <property type="nucleotide sequence ID" value="NZ_QTUC01000001.1"/>
</dbReference>
<dbReference type="GO" id="GO:0008236">
    <property type="term" value="F:serine-type peptidase activity"/>
    <property type="evidence" value="ECO:0007669"/>
    <property type="project" value="UniProtKB-KW"/>
</dbReference>
<protein>
    <submittedName>
        <fullName evidence="5">Dipeptidase E</fullName>
    </submittedName>
</protein>
<sequence>MRGRVFLAGGGGPAHSRPLDVEFARAVGPGPLSYWPVAFDSRVHNYDECLAWFRRLYEPLGVRAITMWTGESPLDLTGVRGVYIGGGNTYRLASVVHRWRMLDRLRDFVASGGVVFGDSAGAALLGADITTTAHLDRNEVGLDDTRGADLVCGHGVFVHHRDNDLPREHVWSATYGRPVIALTERANAIVSGHAVTAVGFDPLILVHGGTRRLLAPGATTYNNPASV</sequence>
<dbReference type="EMBL" id="QTUC01000001">
    <property type="protein sequence ID" value="REF36631.1"/>
    <property type="molecule type" value="Genomic_DNA"/>
</dbReference>
<reference evidence="5 6" key="1">
    <citation type="submission" date="2018-08" db="EMBL/GenBank/DDBJ databases">
        <title>Sequencing the genomes of 1000 actinobacteria strains.</title>
        <authorList>
            <person name="Klenk H.-P."/>
        </authorList>
    </citation>
    <scope>NUCLEOTIDE SEQUENCE [LARGE SCALE GENOMIC DNA]</scope>
    <source>
        <strain evidence="5 6">DSM 22891</strain>
    </source>
</reference>
<comment type="similarity">
    <text evidence="1">Belongs to the peptidase S51 family.</text>
</comment>
<evidence type="ECO:0000256" key="4">
    <source>
        <dbReference type="ARBA" id="ARBA00022825"/>
    </source>
</evidence>
<dbReference type="Pfam" id="PF03575">
    <property type="entry name" value="Peptidase_S51"/>
    <property type="match status" value="1"/>
</dbReference>
<dbReference type="Gene3D" id="3.40.50.880">
    <property type="match status" value="1"/>
</dbReference>
<dbReference type="InterPro" id="IPR005320">
    <property type="entry name" value="Peptidase_S51"/>
</dbReference>